<dbReference type="STRING" id="56804.BAE46_01670"/>
<feature type="transmembrane region" description="Helical" evidence="1">
    <location>
        <begin position="44"/>
        <end position="68"/>
    </location>
</feature>
<reference evidence="2 3" key="1">
    <citation type="journal article" date="2012" name="J. Bacteriol.">
        <title>Genome sequence of proteorhodopsin-containing sea ice bacterium Glaciecola punicea ACAM 611T.</title>
        <authorList>
            <person name="Qin Q.-L."/>
            <person name="Xie B.-B."/>
            <person name="Shu Y.-L."/>
            <person name="Rong J.-C."/>
            <person name="Zhao D.-L."/>
            <person name="Zhang X.-Y."/>
            <person name="Chen X.-L."/>
            <person name="Zhou B.-C."/>
            <person name="Zhanga Y.-Z."/>
        </authorList>
    </citation>
    <scope>NUCLEOTIDE SEQUENCE [LARGE SCALE GENOMIC DNA]</scope>
    <source>
        <strain evidence="2 3">ACAM 611</strain>
    </source>
</reference>
<dbReference type="RefSeq" id="WP_006004005.1">
    <property type="nucleotide sequence ID" value="NZ_BAET01000008.1"/>
</dbReference>
<keyword evidence="1" id="KW-1133">Transmembrane helix</keyword>
<evidence type="ECO:0008006" key="4">
    <source>
        <dbReference type="Google" id="ProtNLM"/>
    </source>
</evidence>
<dbReference type="InterPro" id="IPR021249">
    <property type="entry name" value="DUF2788"/>
</dbReference>
<proteinExistence type="predicted"/>
<dbReference type="Pfam" id="PF10981">
    <property type="entry name" value="DUF2788"/>
    <property type="match status" value="1"/>
</dbReference>
<comment type="caution">
    <text evidence="2">The sequence shown here is derived from an EMBL/GenBank/DDBJ whole genome shotgun (WGS) entry which is preliminary data.</text>
</comment>
<name>H5TA25_9ALTE</name>
<reference evidence="2 3" key="2">
    <citation type="journal article" date="2017" name="Antonie Van Leeuwenhoek">
        <title>Rhizobium rhizosphaerae sp. nov., a novel species isolated from rice rhizosphere.</title>
        <authorList>
            <person name="Zhao J.J."/>
            <person name="Zhang J."/>
            <person name="Zhang R.J."/>
            <person name="Zhang C.W."/>
            <person name="Yin H.Q."/>
            <person name="Zhang X.X."/>
        </authorList>
    </citation>
    <scope>NUCLEOTIDE SEQUENCE [LARGE SCALE GENOMIC DNA]</scope>
    <source>
        <strain evidence="2 3">ACAM 611</strain>
    </source>
</reference>
<keyword evidence="3" id="KW-1185">Reference proteome</keyword>
<dbReference type="AlphaFoldDB" id="H5TA25"/>
<accession>H5TA25</accession>
<evidence type="ECO:0000313" key="2">
    <source>
        <dbReference type="EMBL" id="GAB55152.1"/>
    </source>
</evidence>
<evidence type="ECO:0000256" key="1">
    <source>
        <dbReference type="SAM" id="Phobius"/>
    </source>
</evidence>
<sequence>MSAETVQHIEGILLNVTLAALFLLMGYAIHDVMKKNDVPKIGRFVAYGVLGLGGLGFVVKGIIQLFYIGSGV</sequence>
<keyword evidence="1" id="KW-0812">Transmembrane</keyword>
<dbReference type="EMBL" id="BAET01000008">
    <property type="protein sequence ID" value="GAB55152.1"/>
    <property type="molecule type" value="Genomic_DNA"/>
</dbReference>
<keyword evidence="1" id="KW-0472">Membrane</keyword>
<gene>
    <name evidence="2" type="ORF">GPUN_1021</name>
</gene>
<organism evidence="2 3">
    <name type="scientific">Glaciecola punicea ACAM 611</name>
    <dbReference type="NCBI Taxonomy" id="1121923"/>
    <lineage>
        <taxon>Bacteria</taxon>
        <taxon>Pseudomonadati</taxon>
        <taxon>Pseudomonadota</taxon>
        <taxon>Gammaproteobacteria</taxon>
        <taxon>Alteromonadales</taxon>
        <taxon>Alteromonadaceae</taxon>
        <taxon>Glaciecola</taxon>
    </lineage>
</organism>
<protein>
    <recommendedName>
        <fullName evidence="4">DUF2788 domain-containing protein</fullName>
    </recommendedName>
</protein>
<feature type="transmembrane region" description="Helical" evidence="1">
    <location>
        <begin position="12"/>
        <end position="32"/>
    </location>
</feature>
<evidence type="ECO:0000313" key="3">
    <source>
        <dbReference type="Proteomes" id="UP000053586"/>
    </source>
</evidence>
<dbReference type="Proteomes" id="UP000053586">
    <property type="component" value="Unassembled WGS sequence"/>
</dbReference>